<dbReference type="Proteomes" id="UP001470230">
    <property type="component" value="Unassembled WGS sequence"/>
</dbReference>
<accession>A0ABR2K4N5</accession>
<evidence type="ECO:0000256" key="1">
    <source>
        <dbReference type="SAM" id="MobiDB-lite"/>
    </source>
</evidence>
<proteinExistence type="predicted"/>
<reference evidence="2 3" key="1">
    <citation type="submission" date="2024-04" db="EMBL/GenBank/DDBJ databases">
        <title>Tritrichomonas musculus Genome.</title>
        <authorList>
            <person name="Alves-Ferreira E."/>
            <person name="Grigg M."/>
            <person name="Lorenzi H."/>
            <person name="Galac M."/>
        </authorList>
    </citation>
    <scope>NUCLEOTIDE SEQUENCE [LARGE SCALE GENOMIC DNA]</scope>
    <source>
        <strain evidence="2 3">EAF2021</strain>
    </source>
</reference>
<feature type="compositionally biased region" description="Low complexity" evidence="1">
    <location>
        <begin position="226"/>
        <end position="240"/>
    </location>
</feature>
<feature type="compositionally biased region" description="Polar residues" evidence="1">
    <location>
        <begin position="155"/>
        <end position="164"/>
    </location>
</feature>
<feature type="region of interest" description="Disordered" evidence="1">
    <location>
        <begin position="155"/>
        <end position="257"/>
    </location>
</feature>
<comment type="caution">
    <text evidence="2">The sequence shown here is derived from an EMBL/GenBank/DDBJ whole genome shotgun (WGS) entry which is preliminary data.</text>
</comment>
<evidence type="ECO:0000313" key="2">
    <source>
        <dbReference type="EMBL" id="KAK8886039.1"/>
    </source>
</evidence>
<feature type="compositionally biased region" description="Basic residues" evidence="1">
    <location>
        <begin position="120"/>
        <end position="129"/>
    </location>
</feature>
<feature type="compositionally biased region" description="Basic residues" evidence="1">
    <location>
        <begin position="213"/>
        <end position="222"/>
    </location>
</feature>
<feature type="region of interest" description="Disordered" evidence="1">
    <location>
        <begin position="98"/>
        <end position="142"/>
    </location>
</feature>
<protein>
    <recommendedName>
        <fullName evidence="4">RRM domain-containing protein</fullName>
    </recommendedName>
</protein>
<feature type="compositionally biased region" description="Basic residues" evidence="1">
    <location>
        <begin position="241"/>
        <end position="257"/>
    </location>
</feature>
<feature type="compositionally biased region" description="Low complexity" evidence="1">
    <location>
        <begin position="98"/>
        <end position="119"/>
    </location>
</feature>
<organism evidence="2 3">
    <name type="scientific">Tritrichomonas musculus</name>
    <dbReference type="NCBI Taxonomy" id="1915356"/>
    <lineage>
        <taxon>Eukaryota</taxon>
        <taxon>Metamonada</taxon>
        <taxon>Parabasalia</taxon>
        <taxon>Tritrichomonadida</taxon>
        <taxon>Tritrichomonadidae</taxon>
        <taxon>Tritrichomonas</taxon>
    </lineage>
</organism>
<evidence type="ECO:0008006" key="4">
    <source>
        <dbReference type="Google" id="ProtNLM"/>
    </source>
</evidence>
<evidence type="ECO:0000313" key="3">
    <source>
        <dbReference type="Proteomes" id="UP001470230"/>
    </source>
</evidence>
<keyword evidence="3" id="KW-1185">Reference proteome</keyword>
<dbReference type="EMBL" id="JAPFFF010000007">
    <property type="protein sequence ID" value="KAK8886039.1"/>
    <property type="molecule type" value="Genomic_DNA"/>
</dbReference>
<feature type="compositionally biased region" description="Polar residues" evidence="1">
    <location>
        <begin position="175"/>
        <end position="198"/>
    </location>
</feature>
<gene>
    <name evidence="2" type="ORF">M9Y10_041499</name>
</gene>
<name>A0ABR2K4N5_9EUKA</name>
<sequence>MNCVQVFPLGNFTRPDFQRFITRTAGVDARFAQIEQASYNVRVGYAGFATPEIAKSACNKLNKADFNGIRVHARLITPVEDDYGILVGPKGFVQESNYDSSNNSRYSYPGQASSPAAGSSKKHTNRRSYHQQQTDPRNFGSIANTYNENAIQNQPNLPFQQNSRFPPPPPPIPVRQSQYPEQGFDQRNTNTYEDSISQYERPPSQSKESKSKSSSKHRKHRRDSSESSSSSSESSDSSPRQSRHKHRHHHHHHRRSK</sequence>
<feature type="compositionally biased region" description="Polar residues" evidence="1">
    <location>
        <begin position="130"/>
        <end position="142"/>
    </location>
</feature>